<gene>
    <name evidence="2" type="ORF">VIN01S_18000</name>
</gene>
<dbReference type="Proteomes" id="UP000318717">
    <property type="component" value="Unassembled WGS sequence"/>
</dbReference>
<proteinExistence type="predicted"/>
<keyword evidence="1" id="KW-1133">Transmembrane helix</keyword>
<feature type="transmembrane region" description="Helical" evidence="1">
    <location>
        <begin position="110"/>
        <end position="130"/>
    </location>
</feature>
<feature type="transmembrane region" description="Helical" evidence="1">
    <location>
        <begin position="278"/>
        <end position="299"/>
    </location>
</feature>
<dbReference type="EMBL" id="BJLF01000007">
    <property type="protein sequence ID" value="GEA50996.1"/>
    <property type="molecule type" value="Genomic_DNA"/>
</dbReference>
<evidence type="ECO:0000313" key="3">
    <source>
        <dbReference type="Proteomes" id="UP000318717"/>
    </source>
</evidence>
<feature type="transmembrane region" description="Helical" evidence="1">
    <location>
        <begin position="61"/>
        <end position="83"/>
    </location>
</feature>
<accession>A0A4Y3HV76</accession>
<dbReference type="RefSeq" id="WP_141345326.1">
    <property type="nucleotide sequence ID" value="NZ_BJLF01000007.1"/>
</dbReference>
<protein>
    <submittedName>
        <fullName evidence="2">Membrane protein</fullName>
    </submittedName>
</protein>
<organism evidence="2 3">
    <name type="scientific">Vibrio inusitatus NBRC 102082</name>
    <dbReference type="NCBI Taxonomy" id="1219070"/>
    <lineage>
        <taxon>Bacteria</taxon>
        <taxon>Pseudomonadati</taxon>
        <taxon>Pseudomonadota</taxon>
        <taxon>Gammaproteobacteria</taxon>
        <taxon>Vibrionales</taxon>
        <taxon>Vibrionaceae</taxon>
        <taxon>Vibrio</taxon>
    </lineage>
</organism>
<reference evidence="2 3" key="1">
    <citation type="submission" date="2019-06" db="EMBL/GenBank/DDBJ databases">
        <title>Whole genome shotgun sequence of Vibrio inusitatus NBRC 102082.</title>
        <authorList>
            <person name="Hosoyama A."/>
            <person name="Uohara A."/>
            <person name="Ohji S."/>
            <person name="Ichikawa N."/>
        </authorList>
    </citation>
    <scope>NUCLEOTIDE SEQUENCE [LARGE SCALE GENOMIC DNA]</scope>
    <source>
        <strain evidence="2 3">NBRC 102082</strain>
    </source>
</reference>
<dbReference type="GO" id="GO:0005886">
    <property type="term" value="C:plasma membrane"/>
    <property type="evidence" value="ECO:0007669"/>
    <property type="project" value="TreeGrafter"/>
</dbReference>
<comment type="caution">
    <text evidence="2">The sequence shown here is derived from an EMBL/GenBank/DDBJ whole genome shotgun (WGS) entry which is preliminary data.</text>
</comment>
<dbReference type="GO" id="GO:0015661">
    <property type="term" value="F:L-lysine efflux transmembrane transporter activity"/>
    <property type="evidence" value="ECO:0007669"/>
    <property type="project" value="InterPro"/>
</dbReference>
<keyword evidence="1" id="KW-0812">Transmembrane</keyword>
<name>A0A4Y3HV76_9VIBR</name>
<feature type="transmembrane region" description="Helical" evidence="1">
    <location>
        <begin position="167"/>
        <end position="188"/>
    </location>
</feature>
<evidence type="ECO:0000313" key="2">
    <source>
        <dbReference type="EMBL" id="GEA50996.1"/>
    </source>
</evidence>
<feature type="transmembrane region" description="Helical" evidence="1">
    <location>
        <begin position="137"/>
        <end position="155"/>
    </location>
</feature>
<dbReference type="OrthoDB" id="5451742at2"/>
<evidence type="ECO:0000256" key="1">
    <source>
        <dbReference type="SAM" id="Phobius"/>
    </source>
</evidence>
<feature type="transmembrane region" description="Helical" evidence="1">
    <location>
        <begin position="29"/>
        <end position="49"/>
    </location>
</feature>
<dbReference type="InterPro" id="IPR005642">
    <property type="entry name" value="LysO"/>
</dbReference>
<dbReference type="AlphaFoldDB" id="A0A4Y3HV76"/>
<dbReference type="PANTHER" id="PTHR35804:SF1">
    <property type="entry name" value="LYSINE EXPORTER LYSO"/>
    <property type="match status" value="1"/>
</dbReference>
<dbReference type="PANTHER" id="PTHR35804">
    <property type="entry name" value="LYSINE EXPORTER LYSO"/>
    <property type="match status" value="1"/>
</dbReference>
<dbReference type="Pfam" id="PF03956">
    <property type="entry name" value="Lys_export"/>
    <property type="match status" value="1"/>
</dbReference>
<sequence>MFSGLLFIFIPLIVGYLISVKNTLILDKINQFCSHTVLFILFLMGLSIAGMDNLGGNIKQILTITACFFVSMSVFNLIALPLIDAKLPLAVEAKQNKLPLLQMASESLKLVVVVALGVIIGLVIPGYWAWVHTASEWTLFMLLFLIGIQLRNSGLTLREIIINKHGLIIASAIVITSWLGGIVSALLLDLPITQGLAMASGFGWYSLTGILITDNYGPLYGSASLIVELLRELVALIFIPMLIKTRPCTAIGYAGATAMDFTLPVIQQTGGIRCVPVAIVSGFILSLLVPIMILTFSGLGI</sequence>
<keyword evidence="3" id="KW-1185">Reference proteome</keyword>
<keyword evidence="1" id="KW-0472">Membrane</keyword>